<organism evidence="2 3">
    <name type="scientific">Fluctibacter corallii</name>
    <dbReference type="NCBI Taxonomy" id="2984329"/>
    <lineage>
        <taxon>Bacteria</taxon>
        <taxon>Pseudomonadati</taxon>
        <taxon>Pseudomonadota</taxon>
        <taxon>Gammaproteobacteria</taxon>
        <taxon>Alteromonadales</taxon>
        <taxon>Alteromonadaceae</taxon>
        <taxon>Fluctibacter</taxon>
    </lineage>
</organism>
<gene>
    <name evidence="2" type="ORF">OE749_13785</name>
</gene>
<dbReference type="PANTHER" id="PTHR32305">
    <property type="match status" value="1"/>
</dbReference>
<sequence length="203" mass="22267">MTACKAKGGHTGHSFDTGKGLSYMQARYYDPVIGRFYSNDLVGTLEHLCGTRAMHGFSRYAYANNNPFKFIDPNGESNILALTPTGNHDSIIETGKVLDKFGKNYSDMRDANTIGADKYCHCKANCEAAISSDLGEELSEVISDTREWTDQNIKGDSEESSAADQEANKQGRDAGSEMRKQQQPQACPVACGDLKLEALDEKY</sequence>
<protein>
    <recommendedName>
        <fullName evidence="4">RHS repeat-associated core domain-containing protein</fullName>
    </recommendedName>
</protein>
<dbReference type="Proteomes" id="UP001652504">
    <property type="component" value="Unassembled WGS sequence"/>
</dbReference>
<feature type="compositionally biased region" description="Basic and acidic residues" evidence="1">
    <location>
        <begin position="166"/>
        <end position="180"/>
    </location>
</feature>
<dbReference type="InterPro" id="IPR050708">
    <property type="entry name" value="T6SS_VgrG/RHS"/>
</dbReference>
<evidence type="ECO:0000256" key="1">
    <source>
        <dbReference type="SAM" id="MobiDB-lite"/>
    </source>
</evidence>
<evidence type="ECO:0000313" key="2">
    <source>
        <dbReference type="EMBL" id="MCV2885764.1"/>
    </source>
</evidence>
<evidence type="ECO:0008006" key="4">
    <source>
        <dbReference type="Google" id="ProtNLM"/>
    </source>
</evidence>
<feature type="compositionally biased region" description="Basic and acidic residues" evidence="1">
    <location>
        <begin position="146"/>
        <end position="157"/>
    </location>
</feature>
<dbReference type="Pfam" id="PF00277">
    <property type="entry name" value="SAA"/>
    <property type="match status" value="1"/>
</dbReference>
<reference evidence="2 3" key="1">
    <citation type="submission" date="2022-10" db="EMBL/GenBank/DDBJ databases">
        <title>Aestuariibacter sp. AA17 isolated from Montipora capitata coral fragment.</title>
        <authorList>
            <person name="Emsley S.A."/>
            <person name="Pfannmuller K.M."/>
            <person name="Loughran R.M."/>
            <person name="Shlafstein M."/>
            <person name="Papke E."/>
            <person name="Saw J.H."/>
            <person name="Ushijima B."/>
            <person name="Videau P."/>
        </authorList>
    </citation>
    <scope>NUCLEOTIDE SEQUENCE [LARGE SCALE GENOMIC DNA]</scope>
    <source>
        <strain evidence="2 3">AA17</strain>
    </source>
</reference>
<dbReference type="SMART" id="SM00197">
    <property type="entry name" value="SAA"/>
    <property type="match status" value="1"/>
</dbReference>
<dbReference type="RefSeq" id="WP_263713202.1">
    <property type="nucleotide sequence ID" value="NZ_JAOWKX010000007.1"/>
</dbReference>
<dbReference type="PANTHER" id="PTHR32305:SF15">
    <property type="entry name" value="PROTEIN RHSA-RELATED"/>
    <property type="match status" value="1"/>
</dbReference>
<feature type="region of interest" description="Disordered" evidence="1">
    <location>
        <begin position="146"/>
        <end position="186"/>
    </location>
</feature>
<accession>A0ABT3AAR3</accession>
<name>A0ABT3AAR3_9ALTE</name>
<dbReference type="NCBIfam" id="TIGR03696">
    <property type="entry name" value="Rhs_assc_core"/>
    <property type="match status" value="1"/>
</dbReference>
<dbReference type="Gene3D" id="2.180.10.10">
    <property type="entry name" value="RHS repeat-associated core"/>
    <property type="match status" value="1"/>
</dbReference>
<dbReference type="InterPro" id="IPR000096">
    <property type="entry name" value="Serum_amyloid_A"/>
</dbReference>
<comment type="caution">
    <text evidence="2">The sequence shown here is derived from an EMBL/GenBank/DDBJ whole genome shotgun (WGS) entry which is preliminary data.</text>
</comment>
<evidence type="ECO:0000313" key="3">
    <source>
        <dbReference type="Proteomes" id="UP001652504"/>
    </source>
</evidence>
<proteinExistence type="predicted"/>
<dbReference type="EMBL" id="JAOWKX010000007">
    <property type="protein sequence ID" value="MCV2885764.1"/>
    <property type="molecule type" value="Genomic_DNA"/>
</dbReference>
<keyword evidence="3" id="KW-1185">Reference proteome</keyword>
<dbReference type="InterPro" id="IPR022385">
    <property type="entry name" value="Rhs_assc_core"/>
</dbReference>
<dbReference type="Gene3D" id="1.10.132.110">
    <property type="entry name" value="Serum amyloid A protein"/>
    <property type="match status" value="1"/>
</dbReference>